<evidence type="ECO:0000313" key="3">
    <source>
        <dbReference type="Proteomes" id="UP000053825"/>
    </source>
</evidence>
<dbReference type="Proteomes" id="UP000053825">
    <property type="component" value="Unassembled WGS sequence"/>
</dbReference>
<dbReference type="EMBL" id="KQ414584">
    <property type="protein sequence ID" value="KOC70558.1"/>
    <property type="molecule type" value="Genomic_DNA"/>
</dbReference>
<gene>
    <name evidence="2" type="ORF">WH47_03574</name>
</gene>
<evidence type="ECO:0000313" key="2">
    <source>
        <dbReference type="EMBL" id="KOC70558.1"/>
    </source>
</evidence>
<name>A0A0L7RID3_9HYME</name>
<keyword evidence="3" id="KW-1185">Reference proteome</keyword>
<reference evidence="2 3" key="1">
    <citation type="submission" date="2015-07" db="EMBL/GenBank/DDBJ databases">
        <title>The genome of Habropoda laboriosa.</title>
        <authorList>
            <person name="Pan H."/>
            <person name="Kapheim K."/>
        </authorList>
    </citation>
    <scope>NUCLEOTIDE SEQUENCE [LARGE SCALE GENOMIC DNA]</scope>
    <source>
        <strain evidence="2">0110345459</strain>
    </source>
</reference>
<protein>
    <submittedName>
        <fullName evidence="2">Uncharacterized protein</fullName>
    </submittedName>
</protein>
<feature type="region of interest" description="Disordered" evidence="1">
    <location>
        <begin position="27"/>
        <end position="60"/>
    </location>
</feature>
<dbReference type="AlphaFoldDB" id="A0A0L7RID3"/>
<proteinExistence type="predicted"/>
<sequence>MRKEKNKPYYFGFSSFHSLVLVRSLGGTAASGEPEEDQRGRRKREKESIKSRTSNGNGAP</sequence>
<evidence type="ECO:0000256" key="1">
    <source>
        <dbReference type="SAM" id="MobiDB-lite"/>
    </source>
</evidence>
<organism evidence="2 3">
    <name type="scientific">Habropoda laboriosa</name>
    <dbReference type="NCBI Taxonomy" id="597456"/>
    <lineage>
        <taxon>Eukaryota</taxon>
        <taxon>Metazoa</taxon>
        <taxon>Ecdysozoa</taxon>
        <taxon>Arthropoda</taxon>
        <taxon>Hexapoda</taxon>
        <taxon>Insecta</taxon>
        <taxon>Pterygota</taxon>
        <taxon>Neoptera</taxon>
        <taxon>Endopterygota</taxon>
        <taxon>Hymenoptera</taxon>
        <taxon>Apocrita</taxon>
        <taxon>Aculeata</taxon>
        <taxon>Apoidea</taxon>
        <taxon>Anthophila</taxon>
        <taxon>Apidae</taxon>
        <taxon>Habropoda</taxon>
    </lineage>
</organism>
<accession>A0A0L7RID3</accession>